<sequence length="355" mass="38865">MVDVLIKSWLEPEHVERIRESDSRVRVLYDTALVPPPQGRRRLLYRPGSLPEPDEGGFSRTPEQEQAWEEQLARAEVILDLHMDDLHSLPEAAPRLRWFQAGAAGAGEAVAGTGLLESGVTVTTGSGIFSAPLAEFTAAAILSHVKDLDRLHRQRRERNWHTAASGTLEDRTVCIVGMGSIGKEVARRLHPFGCRLTGVRRSVTGRGREDTWIVGRVHPVDGLAEAVADADYVVVTLPSTPETHHLIDDQMIKAMKPGAYVVNVGRGAVADEAALIEALRSGHLSGAALDVTETEPLPQESPLWDLPNVLLGYHATAMTNGGLANERLTGIFCDNLRRYLDGRPLLNQVDPTRLY</sequence>
<dbReference type="GO" id="GO:0016491">
    <property type="term" value="F:oxidoreductase activity"/>
    <property type="evidence" value="ECO:0007669"/>
    <property type="project" value="UniProtKB-KW"/>
</dbReference>
<dbReference type="InterPro" id="IPR036291">
    <property type="entry name" value="NAD(P)-bd_dom_sf"/>
</dbReference>
<evidence type="ECO:0000256" key="2">
    <source>
        <dbReference type="ARBA" id="ARBA00023027"/>
    </source>
</evidence>
<dbReference type="Pfam" id="PF02826">
    <property type="entry name" value="2-Hacid_dh_C"/>
    <property type="match status" value="1"/>
</dbReference>
<dbReference type="EMBL" id="CP048882">
    <property type="protein sequence ID" value="QPP08054.1"/>
    <property type="molecule type" value="Genomic_DNA"/>
</dbReference>
<dbReference type="RefSeq" id="WP_197351847.1">
    <property type="nucleotide sequence ID" value="NZ_CP048882.1"/>
</dbReference>
<proteinExistence type="predicted"/>
<feature type="domain" description="D-isomer specific 2-hydroxyacid dehydrogenase NAD-binding" evidence="4">
    <location>
        <begin position="139"/>
        <end position="314"/>
    </location>
</feature>
<dbReference type="PANTHER" id="PTHR43333">
    <property type="entry name" value="2-HACID_DH_C DOMAIN-CONTAINING PROTEIN"/>
    <property type="match status" value="1"/>
</dbReference>
<keyword evidence="2" id="KW-0520">NAD</keyword>
<evidence type="ECO:0000256" key="3">
    <source>
        <dbReference type="SAM" id="MobiDB-lite"/>
    </source>
</evidence>
<evidence type="ECO:0000313" key="5">
    <source>
        <dbReference type="EMBL" id="QPP08054.1"/>
    </source>
</evidence>
<protein>
    <submittedName>
        <fullName evidence="5">D-2-hydroxyacid dehydrogenase</fullName>
    </submittedName>
</protein>
<dbReference type="Proteomes" id="UP000595046">
    <property type="component" value="Chromosome"/>
</dbReference>
<gene>
    <name evidence="5" type="ORF">G4Z16_18455</name>
</gene>
<keyword evidence="6" id="KW-1185">Reference proteome</keyword>
<dbReference type="CDD" id="cd05300">
    <property type="entry name" value="2-Hacid_dh_1"/>
    <property type="match status" value="1"/>
</dbReference>
<reference evidence="6" key="1">
    <citation type="submission" date="2020-02" db="EMBL/GenBank/DDBJ databases">
        <title>Streptomyces sp. ASO4wet.</title>
        <authorList>
            <person name="Risdian C."/>
            <person name="Landwehr W."/>
            <person name="Schupp P."/>
            <person name="Wink J."/>
        </authorList>
    </citation>
    <scope>NUCLEOTIDE SEQUENCE [LARGE SCALE GENOMIC DNA]</scope>
    <source>
        <strain evidence="6">ASO4wet</strain>
    </source>
</reference>
<evidence type="ECO:0000259" key="4">
    <source>
        <dbReference type="Pfam" id="PF02826"/>
    </source>
</evidence>
<evidence type="ECO:0000313" key="6">
    <source>
        <dbReference type="Proteomes" id="UP000595046"/>
    </source>
</evidence>
<dbReference type="SUPFAM" id="SSF51735">
    <property type="entry name" value="NAD(P)-binding Rossmann-fold domains"/>
    <property type="match status" value="1"/>
</dbReference>
<dbReference type="GO" id="GO:0051287">
    <property type="term" value="F:NAD binding"/>
    <property type="evidence" value="ECO:0007669"/>
    <property type="project" value="InterPro"/>
</dbReference>
<dbReference type="Gene3D" id="3.40.50.720">
    <property type="entry name" value="NAD(P)-binding Rossmann-like Domain"/>
    <property type="match status" value="2"/>
</dbReference>
<dbReference type="KEGG" id="sbat:G4Z16_18455"/>
<name>A0A7T1T7X9_9ACTN</name>
<accession>A0A7T1T7X9</accession>
<organism evidence="5 6">
    <name type="scientific">Streptomyces bathyalis</name>
    <dbReference type="NCBI Taxonomy" id="2710756"/>
    <lineage>
        <taxon>Bacteria</taxon>
        <taxon>Bacillati</taxon>
        <taxon>Actinomycetota</taxon>
        <taxon>Actinomycetes</taxon>
        <taxon>Kitasatosporales</taxon>
        <taxon>Streptomycetaceae</taxon>
        <taxon>Streptomyces</taxon>
    </lineage>
</organism>
<keyword evidence="1" id="KW-0560">Oxidoreductase</keyword>
<evidence type="ECO:0000256" key="1">
    <source>
        <dbReference type="ARBA" id="ARBA00023002"/>
    </source>
</evidence>
<feature type="region of interest" description="Disordered" evidence="3">
    <location>
        <begin position="40"/>
        <end position="63"/>
    </location>
</feature>
<dbReference type="InterPro" id="IPR006140">
    <property type="entry name" value="D-isomer_DH_NAD-bd"/>
</dbReference>
<dbReference type="PANTHER" id="PTHR43333:SF1">
    <property type="entry name" value="D-ISOMER SPECIFIC 2-HYDROXYACID DEHYDROGENASE NAD-BINDING DOMAIN-CONTAINING PROTEIN"/>
    <property type="match status" value="1"/>
</dbReference>
<dbReference type="AlphaFoldDB" id="A0A7T1T7X9"/>